<reference evidence="1 2" key="1">
    <citation type="submission" date="2018-06" db="EMBL/GenBank/DDBJ databases">
        <authorList>
            <consortium name="Pathogen Informatics"/>
            <person name="Doyle S."/>
        </authorList>
    </citation>
    <scope>NUCLEOTIDE SEQUENCE [LARGE SCALE GENOMIC DNA]</scope>
    <source>
        <strain evidence="1 2">NCTC10526</strain>
    </source>
</reference>
<gene>
    <name evidence="1" type="ORF">NCTC10526_01035</name>
</gene>
<evidence type="ECO:0000313" key="1">
    <source>
        <dbReference type="EMBL" id="SUD90693.1"/>
    </source>
</evidence>
<dbReference type="Proteomes" id="UP000254123">
    <property type="component" value="Unassembled WGS sequence"/>
</dbReference>
<protein>
    <submittedName>
        <fullName evidence="1">Uncharacterized protein</fullName>
    </submittedName>
</protein>
<accession>A0A379LJG8</accession>
<dbReference type="EMBL" id="UGVC01000001">
    <property type="protein sequence ID" value="SUD90693.1"/>
    <property type="molecule type" value="Genomic_DNA"/>
</dbReference>
<keyword evidence="2" id="KW-1185">Reference proteome</keyword>
<sequence>MSSIRTSQIEHNKFLIELDLDLISIGPGELINELSQFDEFNILE</sequence>
<name>A0A379LJG8_9GAMM</name>
<proteinExistence type="predicted"/>
<dbReference type="STRING" id="1123034.GCA_000685805_02476"/>
<dbReference type="AlphaFoldDB" id="A0A379LJG8"/>
<organism evidence="1 2">
    <name type="scientific">Psychrobacter phenylpyruvicus</name>
    <dbReference type="NCBI Taxonomy" id="29432"/>
    <lineage>
        <taxon>Bacteria</taxon>
        <taxon>Pseudomonadati</taxon>
        <taxon>Pseudomonadota</taxon>
        <taxon>Gammaproteobacteria</taxon>
        <taxon>Moraxellales</taxon>
        <taxon>Moraxellaceae</taxon>
        <taxon>Psychrobacter</taxon>
    </lineage>
</organism>
<evidence type="ECO:0000313" key="2">
    <source>
        <dbReference type="Proteomes" id="UP000254123"/>
    </source>
</evidence>